<dbReference type="PANTHER" id="PTHR31672">
    <property type="entry name" value="BNACNNG10540D PROTEIN"/>
    <property type="match status" value="1"/>
</dbReference>
<keyword evidence="4" id="KW-1185">Reference proteome</keyword>
<organism evidence="3 4">
    <name type="scientific">Chenopodium quinoa</name>
    <name type="common">Quinoa</name>
    <dbReference type="NCBI Taxonomy" id="63459"/>
    <lineage>
        <taxon>Eukaryota</taxon>
        <taxon>Viridiplantae</taxon>
        <taxon>Streptophyta</taxon>
        <taxon>Embryophyta</taxon>
        <taxon>Tracheophyta</taxon>
        <taxon>Spermatophyta</taxon>
        <taxon>Magnoliopsida</taxon>
        <taxon>eudicotyledons</taxon>
        <taxon>Gunneridae</taxon>
        <taxon>Pentapetalae</taxon>
        <taxon>Caryophyllales</taxon>
        <taxon>Chenopodiaceae</taxon>
        <taxon>Chenopodioideae</taxon>
        <taxon>Atripliceae</taxon>
        <taxon>Chenopodium</taxon>
    </lineage>
</organism>
<evidence type="ECO:0000313" key="3">
    <source>
        <dbReference type="EnsemblPlants" id="AUR62011667-RA:cds"/>
    </source>
</evidence>
<feature type="domain" description="F-box associated beta-propeller type 3" evidence="2">
    <location>
        <begin position="75"/>
        <end position="269"/>
    </location>
</feature>
<dbReference type="Pfam" id="PF08268">
    <property type="entry name" value="FBA_3"/>
    <property type="match status" value="1"/>
</dbReference>
<evidence type="ECO:0000256" key="1">
    <source>
        <dbReference type="SAM" id="MobiDB-lite"/>
    </source>
</evidence>
<dbReference type="InterPro" id="IPR013187">
    <property type="entry name" value="F-box-assoc_dom_typ3"/>
</dbReference>
<gene>
    <name evidence="3" type="primary">LOC110698849</name>
</gene>
<dbReference type="InterPro" id="IPR017451">
    <property type="entry name" value="F-box-assoc_interact_dom"/>
</dbReference>
<evidence type="ECO:0000259" key="2">
    <source>
        <dbReference type="Pfam" id="PF08268"/>
    </source>
</evidence>
<feature type="region of interest" description="Disordered" evidence="1">
    <location>
        <begin position="374"/>
        <end position="470"/>
    </location>
</feature>
<sequence length="484" mass="54862">MADLEAKSDSKKSKNNPSETLTLSLPDHILIEEILARLPVESLIRFKSVSYNECSSVKDLVGLGCGGIEVFPILVGSCNGLLCLCDKEEYAGKFIVWNPATDDYREITNPNNIPDVLAYGFGYDTSNDDYKIAAAFGTRTRKFRGFYVFSLRDGEWKRIVGKFNRRELPIAVRLGDEALLIDDTLYWPPRLVQCYDQYFKAKHIVGFDLISEKFKEIPWPDDSCWCSKVDLYRFKGHLTYRGSKGNNSRDIWDFWMLKYVDKTGTWEKLFTVDLTNVLFYNFSKTDKCLVRQFEQLKLIDPCKEALEQVRGDKKYSHMATTGDYVESLVSPFATTKIDEEDGNYEVTLQTAIQPIMDSIHRKILLNKGVPMPQIQMKNSDHEDDSDNDCYDGSESDLEDDDGCESDFEDDDDDDGRESDLEDDGNGSDLEDDGNGSDLEDDGSGSHLEDGGKVNKYWLSSGDSDKDSDYFKSPVVFLGWPASLG</sequence>
<dbReference type="EnsemblPlants" id="AUR62011667-RA">
    <property type="protein sequence ID" value="AUR62011667-RA:cds"/>
    <property type="gene ID" value="AUR62011667"/>
</dbReference>
<reference evidence="3" key="2">
    <citation type="submission" date="2021-03" db="UniProtKB">
        <authorList>
            <consortium name="EnsemblPlants"/>
        </authorList>
    </citation>
    <scope>IDENTIFICATION</scope>
</reference>
<dbReference type="PANTHER" id="PTHR31672:SF13">
    <property type="entry name" value="F-BOX PROTEIN CPR30-LIKE"/>
    <property type="match status" value="1"/>
</dbReference>
<evidence type="ECO:0000313" key="4">
    <source>
        <dbReference type="Proteomes" id="UP000596660"/>
    </source>
</evidence>
<reference evidence="3" key="1">
    <citation type="journal article" date="2017" name="Nature">
        <title>The genome of Chenopodium quinoa.</title>
        <authorList>
            <person name="Jarvis D.E."/>
            <person name="Ho Y.S."/>
            <person name="Lightfoot D.J."/>
            <person name="Schmoeckel S.M."/>
            <person name="Li B."/>
            <person name="Borm T.J.A."/>
            <person name="Ohyanagi H."/>
            <person name="Mineta K."/>
            <person name="Michell C.T."/>
            <person name="Saber N."/>
            <person name="Kharbatia N.M."/>
            <person name="Rupper R.R."/>
            <person name="Sharp A.R."/>
            <person name="Dally N."/>
            <person name="Boughton B.A."/>
            <person name="Woo Y.H."/>
            <person name="Gao G."/>
            <person name="Schijlen E.G.W.M."/>
            <person name="Guo X."/>
            <person name="Momin A.A."/>
            <person name="Negrao S."/>
            <person name="Al-Babili S."/>
            <person name="Gehring C."/>
            <person name="Roessner U."/>
            <person name="Jung C."/>
            <person name="Murphy K."/>
            <person name="Arold S.T."/>
            <person name="Gojobori T."/>
            <person name="van der Linden C.G."/>
            <person name="van Loo E.N."/>
            <person name="Jellen E.N."/>
            <person name="Maughan P.J."/>
            <person name="Tester M."/>
        </authorList>
    </citation>
    <scope>NUCLEOTIDE SEQUENCE [LARGE SCALE GENOMIC DNA]</scope>
    <source>
        <strain evidence="3">cv. PI 614886</strain>
    </source>
</reference>
<dbReference type="NCBIfam" id="TIGR01640">
    <property type="entry name" value="F_box_assoc_1"/>
    <property type="match status" value="1"/>
</dbReference>
<dbReference type="Proteomes" id="UP000596660">
    <property type="component" value="Unplaced"/>
</dbReference>
<name>A0A803LER1_CHEQI</name>
<accession>A0A803LER1</accession>
<dbReference type="InterPro" id="IPR050796">
    <property type="entry name" value="SCF_F-box_component"/>
</dbReference>
<dbReference type="Gramene" id="AUR62011667-RA">
    <property type="protein sequence ID" value="AUR62011667-RA:cds"/>
    <property type="gene ID" value="AUR62011667"/>
</dbReference>
<feature type="compositionally biased region" description="Acidic residues" evidence="1">
    <location>
        <begin position="381"/>
        <end position="442"/>
    </location>
</feature>
<proteinExistence type="predicted"/>
<protein>
    <recommendedName>
        <fullName evidence="2">F-box associated beta-propeller type 3 domain-containing protein</fullName>
    </recommendedName>
</protein>
<dbReference type="AlphaFoldDB" id="A0A803LER1"/>